<gene>
    <name evidence="1" type="ORF">LCGC14_0748780</name>
</gene>
<evidence type="ECO:0008006" key="2">
    <source>
        <dbReference type="Google" id="ProtNLM"/>
    </source>
</evidence>
<dbReference type="InterPro" id="IPR036086">
    <property type="entry name" value="ParB/Sulfiredoxin_sf"/>
</dbReference>
<dbReference type="SUPFAM" id="SSF110849">
    <property type="entry name" value="ParB/Sulfiredoxin"/>
    <property type="match status" value="1"/>
</dbReference>
<evidence type="ECO:0000313" key="1">
    <source>
        <dbReference type="EMBL" id="KKN38917.1"/>
    </source>
</evidence>
<protein>
    <recommendedName>
        <fullName evidence="2">ParB/Sulfiredoxin domain-containing protein</fullName>
    </recommendedName>
</protein>
<name>A0A0F9QPI5_9ZZZZ</name>
<proteinExistence type="predicted"/>
<dbReference type="Gene3D" id="3.90.1530.10">
    <property type="entry name" value="Conserved hypothetical protein from pyrococcus furiosus pfu- 392566-001, ParB domain"/>
    <property type="match status" value="1"/>
</dbReference>
<sequence length="245" mass="27629">MQVEYAPAMANTIKIQYMEVTKLPPADVNPKKHDIEQLKQSLQRFGMVAPIILNETTGKLVVGHGRKEALLALQKDGADPPNRIRVTRGKWMVPVLRGIDFASAEDARAYLLADNRLTEIGGWDSDALMKELQALSAEGPEMLLGIGWSDKELEKLLAEGQDFEDGRPGVTDQSEAERFLESTIKQLAMFWNAKDYDEVLDMLERVMVREELDNHSAVLKWLLEQYCEKNPEETADDPQADSDED</sequence>
<accession>A0A0F9QPI5</accession>
<comment type="caution">
    <text evidence="1">The sequence shown here is derived from an EMBL/GenBank/DDBJ whole genome shotgun (WGS) entry which is preliminary data.</text>
</comment>
<organism evidence="1">
    <name type="scientific">marine sediment metagenome</name>
    <dbReference type="NCBI Taxonomy" id="412755"/>
    <lineage>
        <taxon>unclassified sequences</taxon>
        <taxon>metagenomes</taxon>
        <taxon>ecological metagenomes</taxon>
    </lineage>
</organism>
<dbReference type="EMBL" id="LAZR01001795">
    <property type="protein sequence ID" value="KKN38917.1"/>
    <property type="molecule type" value="Genomic_DNA"/>
</dbReference>
<dbReference type="AlphaFoldDB" id="A0A0F9QPI5"/>
<reference evidence="1" key="1">
    <citation type="journal article" date="2015" name="Nature">
        <title>Complex archaea that bridge the gap between prokaryotes and eukaryotes.</title>
        <authorList>
            <person name="Spang A."/>
            <person name="Saw J.H."/>
            <person name="Jorgensen S.L."/>
            <person name="Zaremba-Niedzwiedzka K."/>
            <person name="Martijn J."/>
            <person name="Lind A.E."/>
            <person name="van Eijk R."/>
            <person name="Schleper C."/>
            <person name="Guy L."/>
            <person name="Ettema T.J."/>
        </authorList>
    </citation>
    <scope>NUCLEOTIDE SEQUENCE</scope>
</reference>